<dbReference type="EMBL" id="WVTA01000017">
    <property type="protein sequence ID" value="KAK3200916.1"/>
    <property type="molecule type" value="Genomic_DNA"/>
</dbReference>
<reference evidence="1 2" key="1">
    <citation type="submission" date="2021-02" db="EMBL/GenBank/DDBJ databases">
        <title>Genome assembly of Pseudopithomyces chartarum.</title>
        <authorList>
            <person name="Jauregui R."/>
            <person name="Singh J."/>
            <person name="Voisey C."/>
        </authorList>
    </citation>
    <scope>NUCLEOTIDE SEQUENCE [LARGE SCALE GENOMIC DNA]</scope>
    <source>
        <strain evidence="1 2">AGR01</strain>
    </source>
</reference>
<evidence type="ECO:0000313" key="1">
    <source>
        <dbReference type="EMBL" id="KAK3200916.1"/>
    </source>
</evidence>
<accession>A0AAN6RCV2</accession>
<organism evidence="1 2">
    <name type="scientific">Pseudopithomyces chartarum</name>
    <dbReference type="NCBI Taxonomy" id="1892770"/>
    <lineage>
        <taxon>Eukaryota</taxon>
        <taxon>Fungi</taxon>
        <taxon>Dikarya</taxon>
        <taxon>Ascomycota</taxon>
        <taxon>Pezizomycotina</taxon>
        <taxon>Dothideomycetes</taxon>
        <taxon>Pleosporomycetidae</taxon>
        <taxon>Pleosporales</taxon>
        <taxon>Massarineae</taxon>
        <taxon>Didymosphaeriaceae</taxon>
        <taxon>Pseudopithomyces</taxon>
    </lineage>
</organism>
<comment type="caution">
    <text evidence="1">The sequence shown here is derived from an EMBL/GenBank/DDBJ whole genome shotgun (WGS) entry which is preliminary data.</text>
</comment>
<name>A0AAN6RCV2_9PLEO</name>
<gene>
    <name evidence="1" type="ORF">GRF29_213g374428</name>
</gene>
<protein>
    <submittedName>
        <fullName evidence="1">Uncharacterized protein</fullName>
    </submittedName>
</protein>
<evidence type="ECO:0000313" key="2">
    <source>
        <dbReference type="Proteomes" id="UP001280581"/>
    </source>
</evidence>
<proteinExistence type="predicted"/>
<dbReference type="Proteomes" id="UP001280581">
    <property type="component" value="Unassembled WGS sequence"/>
</dbReference>
<dbReference type="AlphaFoldDB" id="A0AAN6RCV2"/>
<sequence>MGGQAFTNLKTDTKIEVPRLSSEIYRQVVADITPKLELVFNRVTIPREGPNKPDFGDIDFLVEGIRNPEKADIWGTVKALLGAVYYVPSHHFAVPYPSIPDAYVQIDVELSPGSGTKDGPELFEWTRFMKSDSDLLQIIGVIHRSLGLTCNDKGLHVRVEEVQAYNRKKSMIFLTRDPDKAMEFYGYDKAKYHEGFRNEAELFDWATNGRWFYWKVYEDREDRSRMEKRAMFRSFVHDYIPQCGKGIITHNEEESELDTKATSSRRKEVLEEALRTFDKHRAYQAVMTEHNTQGIEEGLWLRINNSIPLEDPSRGTTLKGLKRWVAFENGQPYITKEPISGSKKLRWTEHISEDAVSDVLLWVVENREKVWKLEEDRTVQVKRTAMKA</sequence>
<keyword evidence="2" id="KW-1185">Reference proteome</keyword>